<name>I3XS60_DESAM</name>
<proteinExistence type="predicted"/>
<keyword evidence="2" id="KW-1185">Reference proteome</keyword>
<gene>
    <name evidence="1" type="ORF">Desfe_0896</name>
</gene>
<protein>
    <submittedName>
        <fullName evidence="1">Uncharacterized protein</fullName>
    </submittedName>
</protein>
<sequence length="388" mass="43388" precursor="true">MVTVNILMVVETPRIACSVISVLAMLLLIIPMAQGSIGNLVEKTLIYEGVIELSLMGGFIKDVIGLNISSPVSLSITYKVEENISFIRPELTPYACSIHIYVTSVTGSTQLPENWMKKLGSWSNSIELQGDECINPPLVLFIRNGEIVLDNISKTGTMTGITRLDVDTVHLVGGNPFLTLNHTIYSSFWSLYYEPLSGIVIYYTQVYNNRSPEGDAFFYSLTLMLNNYQDVFYDIVKREVIDLRPLNSSTTPSIILVYLSPLGNSNDIPRINSTNSSITILFDEPTYCFIEAGPFDPLVNISSNIELFRYSTVNGLTIYYSMKTPCRILWFNLSNPMNTGESPVESEKGVPPRYIQPGMDSIIFTIITVSTVLYNSIFRDQLAHQEVL</sequence>
<dbReference type="KEGG" id="dfd:Desfe_0896"/>
<dbReference type="Proteomes" id="UP000006175">
    <property type="component" value="Chromosome"/>
</dbReference>
<evidence type="ECO:0000313" key="1">
    <source>
        <dbReference type="EMBL" id="AFL66784.1"/>
    </source>
</evidence>
<reference evidence="1 2" key="1">
    <citation type="journal article" date="2012" name="J. Bacteriol.">
        <title>Complete Genome Sequence of Desulfurococcus fermentans, a Hyperthermophilic Cellulolytic Crenarchaeon Isolated from a Freshwater Hot Spring in Kamchatka, Russia.</title>
        <authorList>
            <person name="Susanti D."/>
            <person name="Johnson E.F."/>
            <person name="Rodriguez J.R."/>
            <person name="Anderson I."/>
            <person name="Perevalova A.A."/>
            <person name="Kyrpides N."/>
            <person name="Lucas S."/>
            <person name="Han J."/>
            <person name="Lapidus A."/>
            <person name="Cheng J.F."/>
            <person name="Goodwin L."/>
            <person name="Pitluck S."/>
            <person name="Mavrommatis K."/>
            <person name="Peters L."/>
            <person name="Land M.L."/>
            <person name="Hauser L."/>
            <person name="Gopalan V."/>
            <person name="Chan P.P."/>
            <person name="Lowe T.M."/>
            <person name="Atomi H."/>
            <person name="Bonch-Osmolovskaya E.A."/>
            <person name="Woyke T."/>
            <person name="Mukhopadhyay B."/>
        </authorList>
    </citation>
    <scope>NUCLEOTIDE SEQUENCE [LARGE SCALE GENOMIC DNA]</scope>
    <source>
        <strain evidence="1 2">DSM 16532</strain>
    </source>
</reference>
<dbReference type="eggNOG" id="arCOG13649">
    <property type="taxonomic scope" value="Archaea"/>
</dbReference>
<dbReference type="HOGENOM" id="CLU_716928_0_0_2"/>
<dbReference type="EMBL" id="CP003321">
    <property type="protein sequence ID" value="AFL66784.1"/>
    <property type="molecule type" value="Genomic_DNA"/>
</dbReference>
<accession>I3XS60</accession>
<evidence type="ECO:0000313" key="2">
    <source>
        <dbReference type="Proteomes" id="UP000006175"/>
    </source>
</evidence>
<organism evidence="1 2">
    <name type="scientific">Desulfurococcus amylolyticus DSM 16532</name>
    <dbReference type="NCBI Taxonomy" id="768672"/>
    <lineage>
        <taxon>Archaea</taxon>
        <taxon>Thermoproteota</taxon>
        <taxon>Thermoprotei</taxon>
        <taxon>Desulfurococcales</taxon>
        <taxon>Desulfurococcaceae</taxon>
        <taxon>Desulfurococcus</taxon>
    </lineage>
</organism>
<dbReference type="AlphaFoldDB" id="I3XS60"/>